<dbReference type="AlphaFoldDB" id="A0AAV3QE05"/>
<dbReference type="EMBL" id="BAABME010004302">
    <property type="protein sequence ID" value="GAA0161873.1"/>
    <property type="molecule type" value="Genomic_DNA"/>
</dbReference>
<gene>
    <name evidence="1" type="ORF">LIER_18091</name>
</gene>
<protein>
    <submittedName>
        <fullName evidence="1">Uncharacterized protein</fullName>
    </submittedName>
</protein>
<evidence type="ECO:0000313" key="1">
    <source>
        <dbReference type="EMBL" id="GAA0161873.1"/>
    </source>
</evidence>
<proteinExistence type="predicted"/>
<sequence length="187" mass="21705">MCRHRWVALCGRLCGKPVSQLRDMEYEIFEYLEADLEDDPEYLVMRAALGNFFRWIDLMDTVDKEVQLRRSSYQTLLEDARSKVVSQSLYNRELLSHVNRHLVDNVAARRLLERDEASLSKIAVVAHRKEFYIGLVRALQAHQQLLDREAAIVDQAFWSTADVGAHYSDLEDRLGARLLALELLLPF</sequence>
<name>A0AAV3QE05_LITER</name>
<dbReference type="Proteomes" id="UP001454036">
    <property type="component" value="Unassembled WGS sequence"/>
</dbReference>
<accession>A0AAV3QE05</accession>
<evidence type="ECO:0000313" key="2">
    <source>
        <dbReference type="Proteomes" id="UP001454036"/>
    </source>
</evidence>
<organism evidence="1 2">
    <name type="scientific">Lithospermum erythrorhizon</name>
    <name type="common">Purple gromwell</name>
    <name type="synonym">Lithospermum officinale var. erythrorhizon</name>
    <dbReference type="NCBI Taxonomy" id="34254"/>
    <lineage>
        <taxon>Eukaryota</taxon>
        <taxon>Viridiplantae</taxon>
        <taxon>Streptophyta</taxon>
        <taxon>Embryophyta</taxon>
        <taxon>Tracheophyta</taxon>
        <taxon>Spermatophyta</taxon>
        <taxon>Magnoliopsida</taxon>
        <taxon>eudicotyledons</taxon>
        <taxon>Gunneridae</taxon>
        <taxon>Pentapetalae</taxon>
        <taxon>asterids</taxon>
        <taxon>lamiids</taxon>
        <taxon>Boraginales</taxon>
        <taxon>Boraginaceae</taxon>
        <taxon>Boraginoideae</taxon>
        <taxon>Lithospermeae</taxon>
        <taxon>Lithospermum</taxon>
    </lineage>
</organism>
<keyword evidence="2" id="KW-1185">Reference proteome</keyword>
<comment type="caution">
    <text evidence="1">The sequence shown here is derived from an EMBL/GenBank/DDBJ whole genome shotgun (WGS) entry which is preliminary data.</text>
</comment>
<reference evidence="1 2" key="1">
    <citation type="submission" date="2024-01" db="EMBL/GenBank/DDBJ databases">
        <title>The complete chloroplast genome sequence of Lithospermum erythrorhizon: insights into the phylogenetic relationship among Boraginaceae species and the maternal lineages of purple gromwells.</title>
        <authorList>
            <person name="Okada T."/>
            <person name="Watanabe K."/>
        </authorList>
    </citation>
    <scope>NUCLEOTIDE SEQUENCE [LARGE SCALE GENOMIC DNA]</scope>
</reference>